<proteinExistence type="predicted"/>
<evidence type="ECO:0000256" key="7">
    <source>
        <dbReference type="ARBA" id="ARBA00022824"/>
    </source>
</evidence>
<dbReference type="PANTHER" id="PTHR12468:SF2">
    <property type="entry name" value="GPI MANNOSYLTRANSFERASE 2"/>
    <property type="match status" value="1"/>
</dbReference>
<feature type="transmembrane region" description="Helical" evidence="11">
    <location>
        <begin position="346"/>
        <end position="363"/>
    </location>
</feature>
<feature type="transmembrane region" description="Helical" evidence="11">
    <location>
        <begin position="392"/>
        <end position="414"/>
    </location>
</feature>
<protein>
    <submittedName>
        <fullName evidence="12">Mannosyltransferase family protein</fullName>
    </submittedName>
</protein>
<reference evidence="12 13" key="1">
    <citation type="submission" date="2024-06" db="EMBL/GenBank/DDBJ databases">
        <title>The Natural Products Discovery Center: Release of the First 8490 Sequenced Strains for Exploring Actinobacteria Biosynthetic Diversity.</title>
        <authorList>
            <person name="Kalkreuter E."/>
            <person name="Kautsar S.A."/>
            <person name="Yang D."/>
            <person name="Bader C.D."/>
            <person name="Teijaro C.N."/>
            <person name="Fluegel L."/>
            <person name="Davis C.M."/>
            <person name="Simpson J.R."/>
            <person name="Lauterbach L."/>
            <person name="Steele A.D."/>
            <person name="Gui C."/>
            <person name="Meng S."/>
            <person name="Li G."/>
            <person name="Viehrig K."/>
            <person name="Ye F."/>
            <person name="Su P."/>
            <person name="Kiefer A.F."/>
            <person name="Nichols A."/>
            <person name="Cepeda A.J."/>
            <person name="Yan W."/>
            <person name="Fan B."/>
            <person name="Jiang Y."/>
            <person name="Adhikari A."/>
            <person name="Zheng C.-J."/>
            <person name="Schuster L."/>
            <person name="Cowan T.M."/>
            <person name="Smanski M.J."/>
            <person name="Chevrette M.G."/>
            <person name="De Carvalho L.P.S."/>
            <person name="Shen B."/>
        </authorList>
    </citation>
    <scope>NUCLEOTIDE SEQUENCE [LARGE SCALE GENOMIC DNA]</scope>
    <source>
        <strain evidence="12 13">NPDC052347</strain>
    </source>
</reference>
<evidence type="ECO:0000256" key="2">
    <source>
        <dbReference type="ARBA" id="ARBA00004687"/>
    </source>
</evidence>
<comment type="pathway">
    <text evidence="2">Glycolipid biosynthesis; glycosylphosphatidylinositol-anchor biosynthesis.</text>
</comment>
<feature type="transmembrane region" description="Helical" evidence="11">
    <location>
        <begin position="139"/>
        <end position="163"/>
    </location>
</feature>
<comment type="caution">
    <text evidence="12">The sequence shown here is derived from an EMBL/GenBank/DDBJ whole genome shotgun (WGS) entry which is preliminary data.</text>
</comment>
<keyword evidence="5" id="KW-0808">Transferase</keyword>
<accession>A0ABV3JR33</accession>
<evidence type="ECO:0000256" key="3">
    <source>
        <dbReference type="ARBA" id="ARBA00022502"/>
    </source>
</evidence>
<feature type="transmembrane region" description="Helical" evidence="11">
    <location>
        <begin position="175"/>
        <end position="201"/>
    </location>
</feature>
<evidence type="ECO:0000313" key="13">
    <source>
        <dbReference type="Proteomes" id="UP001552594"/>
    </source>
</evidence>
<dbReference type="InterPro" id="IPR007315">
    <property type="entry name" value="PIG-V/Gpi18"/>
</dbReference>
<evidence type="ECO:0000256" key="6">
    <source>
        <dbReference type="ARBA" id="ARBA00022692"/>
    </source>
</evidence>
<comment type="subcellular location">
    <subcellularLocation>
        <location evidence="1">Endoplasmic reticulum membrane</location>
        <topology evidence="1">Multi-pass membrane protein</topology>
    </subcellularLocation>
</comment>
<keyword evidence="13" id="KW-1185">Reference proteome</keyword>
<dbReference type="EMBL" id="JBFAUK010000002">
    <property type="protein sequence ID" value="MEV5505359.1"/>
    <property type="molecule type" value="Genomic_DNA"/>
</dbReference>
<dbReference type="Pfam" id="PF04188">
    <property type="entry name" value="Mannosyl_trans2"/>
    <property type="match status" value="1"/>
</dbReference>
<gene>
    <name evidence="12" type="ORF">AB0L16_02640</name>
</gene>
<keyword evidence="9 11" id="KW-0472">Membrane</keyword>
<dbReference type="PANTHER" id="PTHR12468">
    <property type="entry name" value="GPI MANNOSYLTRANSFERASE 2"/>
    <property type="match status" value="1"/>
</dbReference>
<evidence type="ECO:0000256" key="11">
    <source>
        <dbReference type="SAM" id="Phobius"/>
    </source>
</evidence>
<evidence type="ECO:0000256" key="4">
    <source>
        <dbReference type="ARBA" id="ARBA00022676"/>
    </source>
</evidence>
<feature type="transmembrane region" description="Helical" evidence="11">
    <location>
        <begin position="369"/>
        <end position="385"/>
    </location>
</feature>
<feature type="compositionally biased region" description="Low complexity" evidence="10">
    <location>
        <begin position="1"/>
        <end position="22"/>
    </location>
</feature>
<name>A0ABV3JR33_STRON</name>
<keyword evidence="7" id="KW-0256">Endoplasmic reticulum</keyword>
<keyword evidence="3" id="KW-0337">GPI-anchor biosynthesis</keyword>
<evidence type="ECO:0000256" key="9">
    <source>
        <dbReference type="ARBA" id="ARBA00023136"/>
    </source>
</evidence>
<dbReference type="GO" id="GO:0016757">
    <property type="term" value="F:glycosyltransferase activity"/>
    <property type="evidence" value="ECO:0007669"/>
    <property type="project" value="UniProtKB-KW"/>
</dbReference>
<sequence length="415" mass="45718">MARIPIPHAPARARRAPQAAAASDRSGPARPPRPAVLGRLLPGPEDRAVLGLYLLTRAGVWLTAYCAAWLFPADPGAKRAPSFLSLWDRWDVGFFRRIAEYGYFSGTGAAGSARPDNREAFFPGYPMALRAVHTVVPSWTLSGLLISFFAGAVAVLALARIARLHSPEQAAGPRTVLFLLVSPCAVFLAAGYTEALFLAFALPSWLAAKKGNWALAGSLAALATGVRISGLFLAAALAVQFLVAGRERRAWRSAPWLVLPALPALAYSWYLRSGTGDWMAWKHAQERGWYRQFHSPWEAWHNTWQGAFSHGQTTGYAVMFQAELLAMVIGVLLLALLVTRRQWPEAVYMGLSLWALGTSYWYMSVPRSTLLWWPLWITLAVWSLRRPWLKTGYLCLAAPLMTVLTLVFTSGRWAG</sequence>
<feature type="transmembrane region" description="Helical" evidence="11">
    <location>
        <begin position="213"/>
        <end position="242"/>
    </location>
</feature>
<feature type="transmembrane region" description="Helical" evidence="11">
    <location>
        <begin position="318"/>
        <end position="339"/>
    </location>
</feature>
<evidence type="ECO:0000313" key="12">
    <source>
        <dbReference type="EMBL" id="MEV5505359.1"/>
    </source>
</evidence>
<dbReference type="RefSeq" id="WP_109278534.1">
    <property type="nucleotide sequence ID" value="NZ_JBFAUK010000002.1"/>
</dbReference>
<feature type="transmembrane region" description="Helical" evidence="11">
    <location>
        <begin position="49"/>
        <end position="71"/>
    </location>
</feature>
<evidence type="ECO:0000256" key="10">
    <source>
        <dbReference type="SAM" id="MobiDB-lite"/>
    </source>
</evidence>
<keyword evidence="6 11" id="KW-0812">Transmembrane</keyword>
<organism evidence="12 13">
    <name type="scientific">Streptomyces orinoci</name>
    <name type="common">Streptoverticillium orinoci</name>
    <dbReference type="NCBI Taxonomy" id="67339"/>
    <lineage>
        <taxon>Bacteria</taxon>
        <taxon>Bacillati</taxon>
        <taxon>Actinomycetota</taxon>
        <taxon>Actinomycetes</taxon>
        <taxon>Kitasatosporales</taxon>
        <taxon>Streptomycetaceae</taxon>
        <taxon>Streptomyces</taxon>
    </lineage>
</organism>
<feature type="region of interest" description="Disordered" evidence="10">
    <location>
        <begin position="1"/>
        <end position="37"/>
    </location>
</feature>
<keyword evidence="4 12" id="KW-0328">Glycosyltransferase</keyword>
<dbReference type="Proteomes" id="UP001552594">
    <property type="component" value="Unassembled WGS sequence"/>
</dbReference>
<feature type="transmembrane region" description="Helical" evidence="11">
    <location>
        <begin position="254"/>
        <end position="271"/>
    </location>
</feature>
<evidence type="ECO:0000256" key="1">
    <source>
        <dbReference type="ARBA" id="ARBA00004477"/>
    </source>
</evidence>
<keyword evidence="8 11" id="KW-1133">Transmembrane helix</keyword>
<evidence type="ECO:0000256" key="5">
    <source>
        <dbReference type="ARBA" id="ARBA00022679"/>
    </source>
</evidence>
<evidence type="ECO:0000256" key="8">
    <source>
        <dbReference type="ARBA" id="ARBA00022989"/>
    </source>
</evidence>